<evidence type="ECO:0000256" key="3">
    <source>
        <dbReference type="SAM" id="SignalP"/>
    </source>
</evidence>
<sequence>MSKCLFLLSLCLVPFVAFSSTIFTSQNPIDLPTSNNNDLVLDVRGEPLQPDASYRIVSIGRGGLGGDVYLGVSPTTDLCPDGVFRYNSDVGPGGTPVKFIKSDQTGPGISEYQDINIHFSIATAKLCVSYTIWKVGDYDVSLGARLLETDGTIGRQDSSWFKIVKSPVRGYNLLYCPGPFVCPSCPIDQCQTVGEVNQNGRRRLALVKDNPLGVNFRRV</sequence>
<organism evidence="4 5">
    <name type="scientific">Datura stramonium</name>
    <name type="common">Jimsonweed</name>
    <name type="synonym">Common thornapple</name>
    <dbReference type="NCBI Taxonomy" id="4076"/>
    <lineage>
        <taxon>Eukaryota</taxon>
        <taxon>Viridiplantae</taxon>
        <taxon>Streptophyta</taxon>
        <taxon>Embryophyta</taxon>
        <taxon>Tracheophyta</taxon>
        <taxon>Spermatophyta</taxon>
        <taxon>Magnoliopsida</taxon>
        <taxon>eudicotyledons</taxon>
        <taxon>Gunneridae</taxon>
        <taxon>Pentapetalae</taxon>
        <taxon>asterids</taxon>
        <taxon>lamiids</taxon>
        <taxon>Solanales</taxon>
        <taxon>Solanaceae</taxon>
        <taxon>Solanoideae</taxon>
        <taxon>Datureae</taxon>
        <taxon>Datura</taxon>
    </lineage>
</organism>
<dbReference type="CDD" id="cd23372">
    <property type="entry name" value="beta-trefoil_STI_CPI-like"/>
    <property type="match status" value="1"/>
</dbReference>
<dbReference type="Gene3D" id="2.80.10.50">
    <property type="match status" value="1"/>
</dbReference>
<dbReference type="SUPFAM" id="SSF50386">
    <property type="entry name" value="STI-like"/>
    <property type="match status" value="1"/>
</dbReference>
<dbReference type="SMART" id="SM00452">
    <property type="entry name" value="STI"/>
    <property type="match status" value="1"/>
</dbReference>
<dbReference type="InterPro" id="IPR011065">
    <property type="entry name" value="Kunitz_inhibitor_STI-like_sf"/>
</dbReference>
<reference evidence="4 5" key="1">
    <citation type="journal article" date="2021" name="BMC Genomics">
        <title>Datura genome reveals duplications of psychoactive alkaloid biosynthetic genes and high mutation rate following tissue culture.</title>
        <authorList>
            <person name="Rajewski A."/>
            <person name="Carter-House D."/>
            <person name="Stajich J."/>
            <person name="Litt A."/>
        </authorList>
    </citation>
    <scope>NUCLEOTIDE SEQUENCE [LARGE SCALE GENOMIC DNA]</scope>
    <source>
        <strain evidence="4">AR-01</strain>
    </source>
</reference>
<keyword evidence="3" id="KW-0732">Signal</keyword>
<protein>
    <submittedName>
        <fullName evidence="4">Uncharacterized protein</fullName>
    </submittedName>
</protein>
<dbReference type="Proteomes" id="UP000823775">
    <property type="component" value="Unassembled WGS sequence"/>
</dbReference>
<feature type="signal peptide" evidence="3">
    <location>
        <begin position="1"/>
        <end position="19"/>
    </location>
</feature>
<keyword evidence="5" id="KW-1185">Reference proteome</keyword>
<comment type="caution">
    <text evidence="4">The sequence shown here is derived from an EMBL/GenBank/DDBJ whole genome shotgun (WGS) entry which is preliminary data.</text>
</comment>
<dbReference type="PANTHER" id="PTHR33107">
    <property type="entry name" value="KUNITZ TRYPSIN INHIBITOR 2"/>
    <property type="match status" value="1"/>
</dbReference>
<dbReference type="Pfam" id="PF00197">
    <property type="entry name" value="Kunitz_legume"/>
    <property type="match status" value="1"/>
</dbReference>
<accession>A0ABS8V359</accession>
<dbReference type="InterPro" id="IPR002160">
    <property type="entry name" value="Prot_inh_Kunz-lg"/>
</dbReference>
<comment type="similarity">
    <text evidence="1">Belongs to the protease inhibitor I3 (leguminous Kunitz-type inhibitor) family.</text>
</comment>
<keyword evidence="2" id="KW-0646">Protease inhibitor</keyword>
<dbReference type="EMBL" id="JACEIK010003381">
    <property type="protein sequence ID" value="MCD9641508.1"/>
    <property type="molecule type" value="Genomic_DNA"/>
</dbReference>
<name>A0ABS8V359_DATST</name>
<evidence type="ECO:0000256" key="1">
    <source>
        <dbReference type="ARBA" id="ARBA00005440"/>
    </source>
</evidence>
<feature type="chain" id="PRO_5045719382" evidence="3">
    <location>
        <begin position="20"/>
        <end position="219"/>
    </location>
</feature>
<evidence type="ECO:0000313" key="4">
    <source>
        <dbReference type="EMBL" id="MCD9641508.1"/>
    </source>
</evidence>
<dbReference type="PANTHER" id="PTHR33107:SF43">
    <property type="entry name" value="KUNITZ-TYPE PROTEASE INHIBITOR"/>
    <property type="match status" value="1"/>
</dbReference>
<evidence type="ECO:0000256" key="2">
    <source>
        <dbReference type="ARBA" id="ARBA00022690"/>
    </source>
</evidence>
<evidence type="ECO:0000313" key="5">
    <source>
        <dbReference type="Proteomes" id="UP000823775"/>
    </source>
</evidence>
<proteinExistence type="inferred from homology"/>
<gene>
    <name evidence="4" type="ORF">HAX54_027720</name>
</gene>
<dbReference type="PRINTS" id="PR00291">
    <property type="entry name" value="KUNITZINHBTR"/>
</dbReference>